<dbReference type="GO" id="GO:0005634">
    <property type="term" value="C:nucleus"/>
    <property type="evidence" value="ECO:0007669"/>
    <property type="project" value="UniProtKB-SubCell"/>
</dbReference>
<feature type="region of interest" description="Disordered" evidence="4">
    <location>
        <begin position="1069"/>
        <end position="1089"/>
    </location>
</feature>
<gene>
    <name evidence="6" type="ORF">AMSG_12231</name>
</gene>
<sequence>MSLAREAVTQRSEPPVSATAALPVAFESAAPTLPAQHIQALVAVFDLAREARASSTRVSGHLPGAHTLASSPTSDTTHAYTTSSPVLTACYAATRAGTVAVVATAEDRGAALVRVIDLRSGLLLGAVELPETVTALAHLADPRQMVRWQNMAKAKRVASLAPFLASDHVDALIAVGTNSGRVILVDVTQLVTARGAIVTLDELPHFELDSQMTDGNCAAGARFAASRAAVSALAVLPVAGVIAAGYCHGGYMLLSVFTGEAVIVSDDDSVADLLGADSLPPVSGFVAQQLDDDVKVVVWIARSSLALTPALAEAVPPMALPTRGVITRHFLEVTLGRGRHTVSSSGSGDELVMSRAGAADLPRAARLVAATLLARDVPGRAPGMMQADEESDLLTDKPSELGRVAFLWEEWRNERSSPLVAAGELVAVAHSLESEALTWLSTQGIELDAPVLAAALDVTATVHGARLVADLEPETELATLALALGYDVPAVSGTQWQTELEAWSFGFKLLTGQTLSAVQFESGKDRVLTELASSGPTALAHPTPCYTAAKVAGLLPVSQLDVRRENNEDYQRAHLLSLILESNLVGVICQYISAEETAYAGAEPSYVLGNPAAVLAWASSYFDAVSAALDALTVALYAEPASYPKKVLLSVLETAFTRLGGLFSVIGALQARVDDSLEAAESAALLAHKINSILQVSQHLELLIWFVKNDLLAPQACTSGKLRATLAARRDAAAPRALFVDRLVAELCLPRSAYPPSSTGDLLSQLFLDGSAAQVLDKRSLVLVFLLDLGVAAALVDRFAAAFMIPEGERDRLRGEWALDKAVAPSSSAEPVHDALAKLTLSHVRLRVPNEVLAAFLAADAPAAALTFMRRVSPPLESVTHMQTRIRVLALNGCLEEAFVAVRNFALMSLGYEASRLQILLHTLLQCASDRKCLANLIKLPLNKAEERVTFAWLLSSPVVLHADLVLMYLFQRGRLIEALQLFAWLGEREGISPEQAALRERLALNYAATLPEALSDLAALPKLPLGMTRADISAAREPLPAAQATVASPTSPTSPAFAAFASGASVSSRAFSAPPTTPRARKQPTVRHTAKAITFPTAEPEITGPVRAPVEPLATPPAKTAPAPAARLLSSAARASFMSPAMVRRLGSGAKPLSIISTPELAPPSGALSVTEVEAPAAETASPTFGTPLATRELGARETSPPAGARGSPASSLIGRDGGAPRLRRMALLSELASPASGGARVSPAIRRVPVRASPATPLPTVPRQFALATPPSIGPLVGRTRSDVASALASEPQRKKRKTVGFAASAASPHGSVLAGRIQTPGKRGGGVHARTAAPADSGGRQAMDEGESEGEANASEAHGSQDDNSSSGNVAVDDDDDDDREMARLVAMQSGPSPAVHRGRSAMDIAETGSAGNAASPSFAAFAAFKSDSPTSKPQLPSPMSSPSTPALRRSRRTRKPRTPLNVNSFAANASGDDGGDGDGDLALVEPDNALSPSPPKPAPRANRSTRVRKPSALTKGVRNERRRLNTFGRVCAKFDAFEAALEAERETNAARAVMVSGTDSEGASGYGLLGAEAGDDATSCESGGSGNLQVPRGALAAIKLAPLSPNTQNKVKQIVKENNRDIRALRKQKKRAMKEARRKARALRKVKSLEGDDELEAEVAPASEQQEAAAVATDAQAAVVAAEELNKAMRDAVAVADAHMTAAGVSQATEPVQGKRHRHPPRAQLAHRAPRRYRQRGLVARPEAGSAPVAPRSVRA</sequence>
<feature type="region of interest" description="Disordered" evidence="4">
    <location>
        <begin position="1708"/>
        <end position="1760"/>
    </location>
</feature>
<dbReference type="InterPro" id="IPR052620">
    <property type="entry name" value="ELYS/MEL-28_NucAsmblyFactor"/>
</dbReference>
<feature type="region of interest" description="Disordered" evidence="4">
    <location>
        <begin position="1429"/>
        <end position="1516"/>
    </location>
</feature>
<feature type="compositionally biased region" description="Basic residues" evidence="4">
    <location>
        <begin position="1452"/>
        <end position="1461"/>
    </location>
</feature>
<proteinExistence type="predicted"/>
<feature type="region of interest" description="Disordered" evidence="4">
    <location>
        <begin position="56"/>
        <end position="79"/>
    </location>
</feature>
<feature type="compositionally biased region" description="Basic residues" evidence="4">
    <location>
        <begin position="1080"/>
        <end position="1089"/>
    </location>
</feature>
<dbReference type="OMA" id="EWRNERS"/>
<reference evidence="6 7" key="1">
    <citation type="submission" date="2010-05" db="EMBL/GenBank/DDBJ databases">
        <title>The Genome Sequence of Thecamonas trahens ATCC 50062.</title>
        <authorList>
            <consortium name="The Broad Institute Genome Sequencing Platform"/>
            <person name="Russ C."/>
            <person name="Cuomo C."/>
            <person name="Shea T."/>
            <person name="Young S.K."/>
            <person name="Zeng Q."/>
            <person name="Koehrsen M."/>
            <person name="Haas B."/>
            <person name="Borodovsky M."/>
            <person name="Guigo R."/>
            <person name="Alvarado L."/>
            <person name="Berlin A."/>
            <person name="Bochicchio J."/>
            <person name="Borenstein D."/>
            <person name="Chapman S."/>
            <person name="Chen Z."/>
            <person name="Freedman E."/>
            <person name="Gellesch M."/>
            <person name="Goldberg J."/>
            <person name="Griggs A."/>
            <person name="Gujja S."/>
            <person name="Heilman E."/>
            <person name="Heiman D."/>
            <person name="Hepburn T."/>
            <person name="Howarth C."/>
            <person name="Jen D."/>
            <person name="Larson L."/>
            <person name="Mehta T."/>
            <person name="Park D."/>
            <person name="Pearson M."/>
            <person name="Roberts A."/>
            <person name="Saif S."/>
            <person name="Shenoy N."/>
            <person name="Sisk P."/>
            <person name="Stolte C."/>
            <person name="Sykes S."/>
            <person name="Thomson T."/>
            <person name="Walk T."/>
            <person name="White J."/>
            <person name="Yandava C."/>
            <person name="Burger G."/>
            <person name="Gray M.W."/>
            <person name="Holland P.W.H."/>
            <person name="King N."/>
            <person name="Lang F.B.F."/>
            <person name="Roger A.J."/>
            <person name="Ruiz-Trillo I."/>
            <person name="Lander E."/>
            <person name="Nusbaum C."/>
        </authorList>
    </citation>
    <scope>NUCLEOTIDE SEQUENCE [LARGE SCALE GENOMIC DNA]</scope>
    <source>
        <strain evidence="6 7">ATCC 50062</strain>
    </source>
</reference>
<organism evidence="6 7">
    <name type="scientific">Thecamonas trahens ATCC 50062</name>
    <dbReference type="NCBI Taxonomy" id="461836"/>
    <lineage>
        <taxon>Eukaryota</taxon>
        <taxon>Apusozoa</taxon>
        <taxon>Apusomonadida</taxon>
        <taxon>Apusomonadidae</taxon>
        <taxon>Thecamonas</taxon>
    </lineage>
</organism>
<evidence type="ECO:0000256" key="1">
    <source>
        <dbReference type="ARBA" id="ARBA00004123"/>
    </source>
</evidence>
<dbReference type="Proteomes" id="UP000054408">
    <property type="component" value="Unassembled WGS sequence"/>
</dbReference>
<feature type="domain" description="ELYS-like" evidence="5">
    <location>
        <begin position="738"/>
        <end position="956"/>
    </location>
</feature>
<feature type="coiled-coil region" evidence="3">
    <location>
        <begin position="1619"/>
        <end position="1650"/>
    </location>
</feature>
<feature type="region of interest" description="Disordered" evidence="4">
    <location>
        <begin position="1286"/>
        <end position="1417"/>
    </location>
</feature>
<evidence type="ECO:0000256" key="4">
    <source>
        <dbReference type="SAM" id="MobiDB-lite"/>
    </source>
</evidence>
<name>A0A0L0DKI0_THETB</name>
<dbReference type="Pfam" id="PF13934">
    <property type="entry name" value="ELYS"/>
    <property type="match status" value="1"/>
</dbReference>
<accession>A0A0L0DKI0</accession>
<feature type="compositionally biased region" description="Polar residues" evidence="4">
    <location>
        <begin position="1433"/>
        <end position="1442"/>
    </location>
</feature>
<feature type="compositionally biased region" description="Polar residues" evidence="4">
    <location>
        <begin position="68"/>
        <end position="79"/>
    </location>
</feature>
<evidence type="ECO:0000256" key="3">
    <source>
        <dbReference type="SAM" id="Coils"/>
    </source>
</evidence>
<dbReference type="OrthoDB" id="20729at2759"/>
<dbReference type="PANTHER" id="PTHR21583:SF8">
    <property type="entry name" value="PROTEIN ELYS"/>
    <property type="match status" value="1"/>
</dbReference>
<evidence type="ECO:0000259" key="5">
    <source>
        <dbReference type="Pfam" id="PF13934"/>
    </source>
</evidence>
<dbReference type="EMBL" id="GL349476">
    <property type="protein sequence ID" value="KNC52894.1"/>
    <property type="molecule type" value="Genomic_DNA"/>
</dbReference>
<keyword evidence="7" id="KW-1185">Reference proteome</keyword>
<keyword evidence="2" id="KW-0539">Nucleus</keyword>
<dbReference type="RefSeq" id="XP_013755017.1">
    <property type="nucleotide sequence ID" value="XM_013899563.1"/>
</dbReference>
<comment type="subcellular location">
    <subcellularLocation>
        <location evidence="1">Nucleus</location>
    </subcellularLocation>
</comment>
<dbReference type="GeneID" id="25570145"/>
<keyword evidence="3" id="KW-0175">Coiled coil</keyword>
<evidence type="ECO:0000313" key="7">
    <source>
        <dbReference type="Proteomes" id="UP000054408"/>
    </source>
</evidence>
<dbReference type="PANTHER" id="PTHR21583">
    <property type="entry name" value="ELYS PROTEIN"/>
    <property type="match status" value="1"/>
</dbReference>
<feature type="region of interest" description="Disordered" evidence="4">
    <location>
        <begin position="1195"/>
        <end position="1219"/>
    </location>
</feature>
<protein>
    <recommendedName>
        <fullName evidence="5">ELYS-like domain-containing protein</fullName>
    </recommendedName>
</protein>
<dbReference type="InterPro" id="IPR025151">
    <property type="entry name" value="ELYS_dom"/>
</dbReference>
<evidence type="ECO:0000313" key="6">
    <source>
        <dbReference type="EMBL" id="KNC52894.1"/>
    </source>
</evidence>
<evidence type="ECO:0000256" key="2">
    <source>
        <dbReference type="ARBA" id="ARBA00023242"/>
    </source>
</evidence>